<dbReference type="RefSeq" id="XP_064771035.1">
    <property type="nucleotide sequence ID" value="XM_064911705.1"/>
</dbReference>
<proteinExistence type="inferred from homology"/>
<feature type="region of interest" description="Disordered" evidence="11">
    <location>
        <begin position="121"/>
        <end position="272"/>
    </location>
</feature>
<keyword evidence="13" id="KW-1185">Reference proteome</keyword>
<feature type="compositionally biased region" description="Basic residues" evidence="11">
    <location>
        <begin position="160"/>
        <end position="176"/>
    </location>
</feature>
<evidence type="ECO:0000256" key="3">
    <source>
        <dbReference type="ARBA" id="ARBA00022771"/>
    </source>
</evidence>
<evidence type="ECO:0000256" key="9">
    <source>
        <dbReference type="ARBA" id="ARBA00023242"/>
    </source>
</evidence>
<evidence type="ECO:0000256" key="4">
    <source>
        <dbReference type="ARBA" id="ARBA00022833"/>
    </source>
</evidence>
<evidence type="ECO:0000256" key="10">
    <source>
        <dbReference type="RuleBase" id="RU261113"/>
    </source>
</evidence>
<comment type="function">
    <text evidence="10">Functions as component of the transcription regulatory histone acetylation (HAT) complex SAGA. At the promoters, SAGA is required for recruitment of the basal transcription machinery. It influences RNA polymerase II transcriptional activity through different activities such as TBP interaction and promoter selectivity, interaction with transcription activators, and chromatin modification through histone acetylation and deubiquitination. SAGA acetylates nucleosomal histone H3 to some extent (to form H3K9ac, H3K14ac, H3K18ac and H3K23ac). SAGA interacts with DNA via upstream activating sequences (UASs). Involved in transcriptional regulation of a subset of SAGA-regulated genes. Within the SAGA complex, participates in a subcomplex, that specifically deubiquitinates histones H2B.</text>
</comment>
<organism evidence="12 13">
    <name type="scientific">Myxozyma melibiosi</name>
    <dbReference type="NCBI Taxonomy" id="54550"/>
    <lineage>
        <taxon>Eukaryota</taxon>
        <taxon>Fungi</taxon>
        <taxon>Dikarya</taxon>
        <taxon>Ascomycota</taxon>
        <taxon>Saccharomycotina</taxon>
        <taxon>Lipomycetes</taxon>
        <taxon>Lipomycetales</taxon>
        <taxon>Lipomycetaceae</taxon>
        <taxon>Myxozyma</taxon>
    </lineage>
</organism>
<keyword evidence="8" id="KW-0804">Transcription</keyword>
<gene>
    <name evidence="12" type="ORF">BZA70DRAFT_272705</name>
</gene>
<feature type="compositionally biased region" description="Low complexity" evidence="11">
    <location>
        <begin position="138"/>
        <end position="147"/>
    </location>
</feature>
<keyword evidence="4" id="KW-0862">Zinc</keyword>
<keyword evidence="7 10" id="KW-0010">Activator</keyword>
<protein>
    <recommendedName>
        <fullName evidence="10">SAGA-associated factor 11</fullName>
    </recommendedName>
</protein>
<dbReference type="Pfam" id="PF08209">
    <property type="entry name" value="Sgf11"/>
    <property type="match status" value="1"/>
</dbReference>
<evidence type="ECO:0000256" key="1">
    <source>
        <dbReference type="ARBA" id="ARBA00004123"/>
    </source>
</evidence>
<evidence type="ECO:0000256" key="6">
    <source>
        <dbReference type="ARBA" id="ARBA00023015"/>
    </source>
</evidence>
<comment type="subcellular location">
    <subcellularLocation>
        <location evidence="1 10">Nucleus</location>
    </subcellularLocation>
</comment>
<comment type="subunit">
    <text evidence="10">Component of the 1.8 MDa SAGA transcription coactivator-HAT complex. SAGA is built of 5 distinct domains with specialized functions. Within the SAGA complex, SUS1, SGF11, SGF73 and UBP8 form an additional subcomplex of SAGA called the DUB module (deubiquitination module). Interacts directly with SGF73, SUS1 and UBP8.</text>
</comment>
<dbReference type="EMBL" id="JBBJBU010000001">
    <property type="protein sequence ID" value="KAK7208002.1"/>
    <property type="molecule type" value="Genomic_DNA"/>
</dbReference>
<dbReference type="GeneID" id="90037217"/>
<evidence type="ECO:0000256" key="11">
    <source>
        <dbReference type="SAM" id="MobiDB-lite"/>
    </source>
</evidence>
<evidence type="ECO:0000256" key="8">
    <source>
        <dbReference type="ARBA" id="ARBA00023163"/>
    </source>
</evidence>
<comment type="similarity">
    <text evidence="10">Belongs to the SGF11 family.</text>
</comment>
<keyword evidence="2" id="KW-0479">Metal-binding</keyword>
<comment type="caution">
    <text evidence="12">The sequence shown here is derived from an EMBL/GenBank/DDBJ whole genome shotgun (WGS) entry which is preliminary data.</text>
</comment>
<reference evidence="12 13" key="1">
    <citation type="submission" date="2024-03" db="EMBL/GenBank/DDBJ databases">
        <title>Genome-scale model development and genomic sequencing of the oleaginous clade Lipomyces.</title>
        <authorList>
            <consortium name="Lawrence Berkeley National Laboratory"/>
            <person name="Czajka J.J."/>
            <person name="Han Y."/>
            <person name="Kim J."/>
            <person name="Mondo S.J."/>
            <person name="Hofstad B.A."/>
            <person name="Robles A."/>
            <person name="Haridas S."/>
            <person name="Riley R."/>
            <person name="LaButti K."/>
            <person name="Pangilinan J."/>
            <person name="Andreopoulos W."/>
            <person name="Lipzen A."/>
            <person name="Yan J."/>
            <person name="Wang M."/>
            <person name="Ng V."/>
            <person name="Grigoriev I.V."/>
            <person name="Spatafora J.W."/>
            <person name="Magnuson J.K."/>
            <person name="Baker S.E."/>
            <person name="Pomraning K.R."/>
        </authorList>
    </citation>
    <scope>NUCLEOTIDE SEQUENCE [LARGE SCALE GENOMIC DNA]</scope>
    <source>
        <strain evidence="12 13">Phaff 52-87</strain>
    </source>
</reference>
<feature type="compositionally biased region" description="Polar residues" evidence="11">
    <location>
        <begin position="121"/>
        <end position="137"/>
    </location>
</feature>
<dbReference type="Proteomes" id="UP001498771">
    <property type="component" value="Unassembled WGS sequence"/>
</dbReference>
<keyword evidence="9" id="KW-0539">Nucleus</keyword>
<accession>A0ABR1FE31</accession>
<keyword evidence="6" id="KW-0805">Transcription regulation</keyword>
<keyword evidence="3" id="KW-0863">Zinc-finger</keyword>
<dbReference type="Gene3D" id="3.30.160.60">
    <property type="entry name" value="Classic Zinc Finger"/>
    <property type="match status" value="1"/>
</dbReference>
<evidence type="ECO:0000313" key="13">
    <source>
        <dbReference type="Proteomes" id="UP001498771"/>
    </source>
</evidence>
<name>A0ABR1FE31_9ASCO</name>
<evidence type="ECO:0000313" key="12">
    <source>
        <dbReference type="EMBL" id="KAK7208002.1"/>
    </source>
</evidence>
<sequence>MASQKPQINEINVPLMSLSLLEDLLQPLTHDIFLTAFTREKRSRLPCPSCGAIHNSRASPAAQSALGKGNYVNKPGLDIYGQPKQQASDPNSYYECSNCARKIAVSRYAAHLERCLSGRSTRTRNAANSNSGTQSVASPMSMSPSSPYVTEDEPSTPKPATKKRKIANAKHSHAKSGKTLPTSHMSDGAYSDSGSTITVNGRLAHRDSKRKGDKTLPGRTSPQKSQVSKFLDRAGSPLTLYSSDSSDTEVRKFPLSTSSPKGVKVEQISDSD</sequence>
<evidence type="ECO:0000256" key="2">
    <source>
        <dbReference type="ARBA" id="ARBA00022723"/>
    </source>
</evidence>
<feature type="compositionally biased region" description="Polar residues" evidence="11">
    <location>
        <begin position="218"/>
        <end position="228"/>
    </location>
</feature>
<evidence type="ECO:0000256" key="5">
    <source>
        <dbReference type="ARBA" id="ARBA00022853"/>
    </source>
</evidence>
<evidence type="ECO:0000256" key="7">
    <source>
        <dbReference type="ARBA" id="ARBA00023159"/>
    </source>
</evidence>
<dbReference type="InterPro" id="IPR013246">
    <property type="entry name" value="SAGA_su_Sgf11"/>
</dbReference>
<keyword evidence="5" id="KW-0156">Chromatin regulator</keyword>